<sequence length="980" mass="104622">PYYPGHKVPPPPPSYEVPAGPVDAPYAFESLHGFNKKKGAYHVPEHVPSGSGAGVIAAGAQQHVHHHFHHADNTVASLAGGTAGIGGSPVGPVNSGINGITGARPVYESAGSGLGGYGSSYAPAASSYNPATTGFTPGPVYPPNQAFYKKELNLKQPVANSLGGSPYGNRYASETGRAEGGDCFCVPVEQCPAHEILRKEDGNGFIDPRNAPGSDILADEPVVTDENGTIVSPAAGAQAEDKEGAATEEDKKVEGDAEEKKEGDEKKDEVKQRRKRQTSNGSDSGRLFGVNNYQGLQSAMQNAQVQPTFGLSFGLPNQGAQGLYPLAGHGPFPLGNPAAAGGGIDLGPIAVNPLVSVQVTKDQYGAKVVKPFVNLHVTPNPYLVSKFLHSLHNKHQYKHDHFHKHYFYHKRPHYKPAFIHDHPPPYLHHGPHDYGYAPDFHGYRADDVLVGPGGPIGGPVHGHGPHGPGVLTGPDYPSHYPSHGPGPLVGPDYPSHGPGPLVGPDYPSHGPGPLVGPDYPSHGPGSGPLVGPGYSGHPSDYPDTYAPAHAAGYGGGYGSFAEPPLDAGFRQPSGGYVSDHDDQYAGVYRSNYNRSLSFPTDGTASDPPRPPYQPGPLPLAKSDANSAVSKPLVFPSDRRSDRRRREAEPAEAPEGVEESEGVVDGEVDAEGRGAQKRQAFYGNGNGLGPRCGPRHVCCRRPARQSPVYRPQPQRGQCGRRQAQGINGRIKNPVYVDGDSEFGEYPWQVAILKKDPNESVYVCGGTLIDAVHIITAAHCIKSYAAQDLRVRLGEWDVNHDVEFYPHVERDVSAVVVHPEFYAGTLYNDLAIIRLVSAVDFSQSPHISPACLPDQYTEYAGSRCWTTGWGKDAFGDFGKYQNILKEVDVPVVSHQQCERQLQQTRLGYDFKLHQGFVCAGGEEGKDACKGDGGGPMVCERGGSWHVVGVVSWGVGCGQSGVPGVYVKVAHYLDWIRQVTNRF</sequence>
<keyword evidence="2" id="KW-0964">Secreted</keyword>
<dbReference type="InterPro" id="IPR001314">
    <property type="entry name" value="Peptidase_S1A"/>
</dbReference>
<feature type="region of interest" description="Disordered" evidence="6">
    <location>
        <begin position="201"/>
        <end position="290"/>
    </location>
</feature>
<feature type="non-terminal residue" evidence="9">
    <location>
        <position position="1"/>
    </location>
</feature>
<dbReference type="OrthoDB" id="5949700at2759"/>
<gene>
    <name evidence="9" type="primary">LOC113203609</name>
</gene>
<dbReference type="KEGG" id="foc:113203609"/>
<keyword evidence="3" id="KW-1015">Disulfide bond</keyword>
<dbReference type="GO" id="GO:0005576">
    <property type="term" value="C:extracellular region"/>
    <property type="evidence" value="ECO:0007669"/>
    <property type="project" value="UniProtKB-SubCell"/>
</dbReference>
<dbReference type="Pfam" id="PF00089">
    <property type="entry name" value="Trypsin"/>
    <property type="match status" value="1"/>
</dbReference>
<dbReference type="GO" id="GO:0006508">
    <property type="term" value="P:proteolysis"/>
    <property type="evidence" value="ECO:0007669"/>
    <property type="project" value="InterPro"/>
</dbReference>
<protein>
    <recommendedName>
        <fullName evidence="4">Phenoloxidase-activating factor 2</fullName>
    </recommendedName>
    <alternativeName>
        <fullName evidence="5">Prophenoloxidase-activating factor II</fullName>
    </alternativeName>
</protein>
<feature type="region of interest" description="Disordered" evidence="6">
    <location>
        <begin position="595"/>
        <end position="664"/>
    </location>
</feature>
<evidence type="ECO:0000256" key="2">
    <source>
        <dbReference type="ARBA" id="ARBA00022525"/>
    </source>
</evidence>
<feature type="compositionally biased region" description="Basic and acidic residues" evidence="6">
    <location>
        <begin position="636"/>
        <end position="648"/>
    </location>
</feature>
<evidence type="ECO:0000313" key="8">
    <source>
        <dbReference type="Proteomes" id="UP000504606"/>
    </source>
</evidence>
<evidence type="ECO:0000259" key="7">
    <source>
        <dbReference type="PROSITE" id="PS50240"/>
    </source>
</evidence>
<proteinExistence type="predicted"/>
<feature type="compositionally biased region" description="Pro residues" evidence="6">
    <location>
        <begin position="607"/>
        <end position="617"/>
    </location>
</feature>
<dbReference type="GeneID" id="113203609"/>
<feature type="domain" description="Peptidase S1" evidence="7">
    <location>
        <begin position="734"/>
        <end position="978"/>
    </location>
</feature>
<dbReference type="PROSITE" id="PS50240">
    <property type="entry name" value="TRYPSIN_DOM"/>
    <property type="match status" value="1"/>
</dbReference>
<evidence type="ECO:0000256" key="4">
    <source>
        <dbReference type="ARBA" id="ARBA00068096"/>
    </source>
</evidence>
<dbReference type="PROSITE" id="PS00134">
    <property type="entry name" value="TRYPSIN_HIS"/>
    <property type="match status" value="1"/>
</dbReference>
<keyword evidence="8" id="KW-1185">Reference proteome</keyword>
<dbReference type="Proteomes" id="UP000504606">
    <property type="component" value="Unplaced"/>
</dbReference>
<dbReference type="GO" id="GO:0004252">
    <property type="term" value="F:serine-type endopeptidase activity"/>
    <property type="evidence" value="ECO:0007669"/>
    <property type="project" value="InterPro"/>
</dbReference>
<dbReference type="PRINTS" id="PR00722">
    <property type="entry name" value="CHYMOTRYPSIN"/>
</dbReference>
<dbReference type="SMART" id="SM00020">
    <property type="entry name" value="Tryp_SPc"/>
    <property type="match status" value="1"/>
</dbReference>
<dbReference type="CDD" id="cd00190">
    <property type="entry name" value="Tryp_SPc"/>
    <property type="match status" value="1"/>
</dbReference>
<organism evidence="8 9">
    <name type="scientific">Frankliniella occidentalis</name>
    <name type="common">Western flower thrips</name>
    <name type="synonym">Euthrips occidentalis</name>
    <dbReference type="NCBI Taxonomy" id="133901"/>
    <lineage>
        <taxon>Eukaryota</taxon>
        <taxon>Metazoa</taxon>
        <taxon>Ecdysozoa</taxon>
        <taxon>Arthropoda</taxon>
        <taxon>Hexapoda</taxon>
        <taxon>Insecta</taxon>
        <taxon>Pterygota</taxon>
        <taxon>Neoptera</taxon>
        <taxon>Paraneoptera</taxon>
        <taxon>Thysanoptera</taxon>
        <taxon>Terebrantia</taxon>
        <taxon>Thripoidea</taxon>
        <taxon>Thripidae</taxon>
        <taxon>Frankliniella</taxon>
    </lineage>
</organism>
<dbReference type="InterPro" id="IPR009003">
    <property type="entry name" value="Peptidase_S1_PA"/>
</dbReference>
<dbReference type="AlphaFoldDB" id="A0A6J1S0M3"/>
<dbReference type="InterPro" id="IPR043504">
    <property type="entry name" value="Peptidase_S1_PA_chymotrypsin"/>
</dbReference>
<dbReference type="Gene3D" id="2.40.10.10">
    <property type="entry name" value="Trypsin-like serine proteases"/>
    <property type="match status" value="1"/>
</dbReference>
<dbReference type="FunFam" id="2.40.10.10:FF:000038">
    <property type="entry name" value="Serine protease"/>
    <property type="match status" value="1"/>
</dbReference>
<evidence type="ECO:0000256" key="3">
    <source>
        <dbReference type="ARBA" id="ARBA00023157"/>
    </source>
</evidence>
<evidence type="ECO:0000313" key="9">
    <source>
        <dbReference type="RefSeq" id="XP_026274168.2"/>
    </source>
</evidence>
<dbReference type="RefSeq" id="XP_026274168.2">
    <property type="nucleotide sequence ID" value="XM_026418383.2"/>
</dbReference>
<feature type="region of interest" description="Disordered" evidence="6">
    <location>
        <begin position="454"/>
        <end position="540"/>
    </location>
</feature>
<evidence type="ECO:0000256" key="6">
    <source>
        <dbReference type="SAM" id="MobiDB-lite"/>
    </source>
</evidence>
<feature type="compositionally biased region" description="Gly residues" evidence="6">
    <location>
        <begin position="454"/>
        <end position="467"/>
    </location>
</feature>
<dbReference type="InterPro" id="IPR001254">
    <property type="entry name" value="Trypsin_dom"/>
</dbReference>
<dbReference type="PANTHER" id="PTHR24258:SF142">
    <property type="entry name" value="PEPTIDASE S1 DOMAIN-CONTAINING PROTEIN"/>
    <property type="match status" value="1"/>
</dbReference>
<feature type="compositionally biased region" description="Basic and acidic residues" evidence="6">
    <location>
        <begin position="239"/>
        <end position="271"/>
    </location>
</feature>
<feature type="compositionally biased region" description="Acidic residues" evidence="6">
    <location>
        <begin position="649"/>
        <end position="664"/>
    </location>
</feature>
<feature type="compositionally biased region" description="Gly residues" evidence="6">
    <location>
        <begin position="524"/>
        <end position="534"/>
    </location>
</feature>
<name>A0A6J1S0M3_FRAOC</name>
<dbReference type="PANTHER" id="PTHR24258">
    <property type="entry name" value="SERINE PROTEASE-RELATED"/>
    <property type="match status" value="1"/>
</dbReference>
<evidence type="ECO:0000256" key="5">
    <source>
        <dbReference type="ARBA" id="ARBA00076468"/>
    </source>
</evidence>
<accession>A0A6J1S0M3</accession>
<evidence type="ECO:0000256" key="1">
    <source>
        <dbReference type="ARBA" id="ARBA00004613"/>
    </source>
</evidence>
<reference evidence="9" key="1">
    <citation type="submission" date="2025-08" db="UniProtKB">
        <authorList>
            <consortium name="RefSeq"/>
        </authorList>
    </citation>
    <scope>IDENTIFICATION</scope>
    <source>
        <tissue evidence="9">Whole organism</tissue>
    </source>
</reference>
<dbReference type="InterPro" id="IPR018114">
    <property type="entry name" value="TRYPSIN_HIS"/>
</dbReference>
<dbReference type="SUPFAM" id="SSF50494">
    <property type="entry name" value="Trypsin-like serine proteases"/>
    <property type="match status" value="1"/>
</dbReference>
<comment type="subcellular location">
    <subcellularLocation>
        <location evidence="1">Secreted</location>
    </subcellularLocation>
</comment>